<sequence>MNQPSGSSVKEENTKAYEADAWACRKVRKNAQKHTSLSNVPIIEKLDPDQLDVEREECQQMIAHQKCSFGTLTKDGELFV</sequence>
<reference evidence="1" key="2">
    <citation type="submission" date="2014-05" db="EMBL/GenBank/DDBJ databases">
        <title>The genome and life-stage specific transcriptomes of Globodera pallida elucidate key aspects of plant parasitism by a cyst nematode.</title>
        <authorList>
            <person name="Cotton J.A."/>
            <person name="Lilley C.J."/>
            <person name="Jones L.M."/>
            <person name="Kikuchi T."/>
            <person name="Reid A.J."/>
            <person name="Thorpe P."/>
            <person name="Tsai I.J."/>
            <person name="Beasley H."/>
            <person name="Blok V."/>
            <person name="Cock P.J.A."/>
            <person name="Van den Akker S.E."/>
            <person name="Holroyd N."/>
            <person name="Hunt M."/>
            <person name="Mantelin S."/>
            <person name="Naghra H."/>
            <person name="Pain A."/>
            <person name="Palomares-Rius J.E."/>
            <person name="Zarowiecki M."/>
            <person name="Berriman M."/>
            <person name="Jones J.T."/>
            <person name="Urwin P.E."/>
        </authorList>
    </citation>
    <scope>NUCLEOTIDE SEQUENCE [LARGE SCALE GENOMIC DNA]</scope>
    <source>
        <strain evidence="1">Lindley</strain>
    </source>
</reference>
<dbReference type="AlphaFoldDB" id="A0A183CLI4"/>
<evidence type="ECO:0000313" key="2">
    <source>
        <dbReference type="WBParaSite" id="GPLIN_001374000"/>
    </source>
</evidence>
<accession>A0A183CLI4</accession>
<reference evidence="2" key="3">
    <citation type="submission" date="2016-06" db="UniProtKB">
        <authorList>
            <consortium name="WormBaseParasite"/>
        </authorList>
    </citation>
    <scope>IDENTIFICATION</scope>
</reference>
<keyword evidence="1" id="KW-1185">Reference proteome</keyword>
<reference evidence="1" key="1">
    <citation type="submission" date="2013-12" db="EMBL/GenBank/DDBJ databases">
        <authorList>
            <person name="Aslett M."/>
        </authorList>
    </citation>
    <scope>NUCLEOTIDE SEQUENCE [LARGE SCALE GENOMIC DNA]</scope>
    <source>
        <strain evidence="1">Lindley</strain>
    </source>
</reference>
<organism evidence="1 2">
    <name type="scientific">Globodera pallida</name>
    <name type="common">Potato cyst nematode worm</name>
    <name type="synonym">Heterodera pallida</name>
    <dbReference type="NCBI Taxonomy" id="36090"/>
    <lineage>
        <taxon>Eukaryota</taxon>
        <taxon>Metazoa</taxon>
        <taxon>Ecdysozoa</taxon>
        <taxon>Nematoda</taxon>
        <taxon>Chromadorea</taxon>
        <taxon>Rhabditida</taxon>
        <taxon>Tylenchina</taxon>
        <taxon>Tylenchomorpha</taxon>
        <taxon>Tylenchoidea</taxon>
        <taxon>Heteroderidae</taxon>
        <taxon>Heteroderinae</taxon>
        <taxon>Globodera</taxon>
    </lineage>
</organism>
<dbReference type="Proteomes" id="UP000050741">
    <property type="component" value="Unassembled WGS sequence"/>
</dbReference>
<proteinExistence type="predicted"/>
<name>A0A183CLI4_GLOPA</name>
<evidence type="ECO:0000313" key="1">
    <source>
        <dbReference type="Proteomes" id="UP000050741"/>
    </source>
</evidence>
<dbReference type="WBParaSite" id="GPLIN_001374000">
    <property type="protein sequence ID" value="GPLIN_001374000"/>
    <property type="gene ID" value="GPLIN_001374000"/>
</dbReference>
<protein>
    <submittedName>
        <fullName evidence="2">Cytochrome b5 heme-binding domain-containing protein</fullName>
    </submittedName>
</protein>